<dbReference type="EMBL" id="JACHXO010000001">
    <property type="protein sequence ID" value="MBB3193113.1"/>
    <property type="molecule type" value="Genomic_DNA"/>
</dbReference>
<gene>
    <name evidence="1" type="ORF">FHS28_000478</name>
</gene>
<name>A0ABR6GLX2_9BURK</name>
<sequence length="778" mass="85149">MRVLPWAWRTHHLGAAFAIGLVLAGPAQAFEVLTLGESDPAVVVDGRLDDAVWQRAAVHRRFAQLQPTAGAAFADDLRTEVRVVADGRALIIGIRAWSAQPPRSLLSRRDAVQRDQDMIGLWIDTNGRGESAMFIKASLSGVVTDGLYRASDDEEDLGPDFPVQVAATRLPDGYSMEIRWPLAALRYPYQAAAPWRMVVARAVPAANDLLLVSGDADAEALSFLHASEPVTGLAPVLSQHRDRQEGDVTVEWTGRSVRTGSETANRGSVGVEGWWRPRADWLVNATLNPDFAQVDIDAPQTSGNRAVALALPEKRRYFLESADVLGLPLSAFYSRTVADPRWGLRATWRGEGADATMLLAQDRTGTVVTRGRPWGTDEWTLGAPSSAQVLRSRWQVGMAASGEGAELAEDPDAGDRALTVGALLSRRSVEGAGEGALVGVDGLLRQSRDGTHWKAQWSLMASRHDLAVDDEGRVVPGRGPQRRDASAWGSLLYSDDHWLNAAELSVIGPDFVNLLGFVDQAGLWKASGEVNRRLGEVTLPGGGLLNQSEWHWGLKELRSLKDASRDEPGGEVILRERRTGLWLATARRTAAWLHFGLDQQRARSGGRLHDTPAWHGGVETTPFAWMARLTAEGSVGRQLDTDFDRVGHGGWWSVQASTRWALPGDRSLEIDPVLTGTRIAAEGPFPALRETGMRLLTLLHLNAQESVRVIVQNERSARGATPLHAAWSEKSRHRSLMWKKRFSSRWQLALGAQWEARPDQPSTREVFLKLEAALGDEG</sequence>
<evidence type="ECO:0000313" key="1">
    <source>
        <dbReference type="EMBL" id="MBB3193113.1"/>
    </source>
</evidence>
<evidence type="ECO:0000313" key="2">
    <source>
        <dbReference type="Proteomes" id="UP000574369"/>
    </source>
</evidence>
<reference evidence="1 2" key="1">
    <citation type="submission" date="2020-08" db="EMBL/GenBank/DDBJ databases">
        <title>Genomic Encyclopedia of Type Strains, Phase III (KMG-III): the genomes of soil and plant-associated and newly described type strains.</title>
        <authorList>
            <person name="Whitman W."/>
        </authorList>
    </citation>
    <scope>NUCLEOTIDE SEQUENCE [LARGE SCALE GENOMIC DNA]</scope>
    <source>
        <strain evidence="1 2">CECT 7247</strain>
    </source>
</reference>
<protein>
    <submittedName>
        <fullName evidence="1">Uncharacterized protein</fullName>
    </submittedName>
</protein>
<dbReference type="Proteomes" id="UP000574369">
    <property type="component" value="Unassembled WGS sequence"/>
</dbReference>
<dbReference type="RefSeq" id="WP_184294029.1">
    <property type="nucleotide sequence ID" value="NZ_JACHXO010000001.1"/>
</dbReference>
<comment type="caution">
    <text evidence="1">The sequence shown here is derived from an EMBL/GenBank/DDBJ whole genome shotgun (WGS) entry which is preliminary data.</text>
</comment>
<dbReference type="Gene3D" id="2.60.40.1190">
    <property type="match status" value="1"/>
</dbReference>
<accession>A0ABR6GLX2</accession>
<keyword evidence="2" id="KW-1185">Reference proteome</keyword>
<dbReference type="SUPFAM" id="SSF49344">
    <property type="entry name" value="CBD9-like"/>
    <property type="match status" value="1"/>
</dbReference>
<organism evidence="1 2">
    <name type="scientific">Roseateles terrae</name>
    <dbReference type="NCBI Taxonomy" id="431060"/>
    <lineage>
        <taxon>Bacteria</taxon>
        <taxon>Pseudomonadati</taxon>
        <taxon>Pseudomonadota</taxon>
        <taxon>Betaproteobacteria</taxon>
        <taxon>Burkholderiales</taxon>
        <taxon>Sphaerotilaceae</taxon>
        <taxon>Roseateles</taxon>
    </lineage>
</organism>
<proteinExistence type="predicted"/>